<reference evidence="2" key="1">
    <citation type="journal article" date="2019" name="Int. J. Syst. Evol. Microbiol.">
        <title>The Global Catalogue of Microorganisms (GCM) 10K type strain sequencing project: providing services to taxonomists for standard genome sequencing and annotation.</title>
        <authorList>
            <consortium name="The Broad Institute Genomics Platform"/>
            <consortium name="The Broad Institute Genome Sequencing Center for Infectious Disease"/>
            <person name="Wu L."/>
            <person name="Ma J."/>
        </authorList>
    </citation>
    <scope>NUCLEOTIDE SEQUENCE [LARGE SCALE GENOMIC DNA]</scope>
    <source>
        <strain evidence="2">CGMCC 4.7152</strain>
    </source>
</reference>
<accession>A0ABV9WHU7</accession>
<keyword evidence="2" id="KW-1185">Reference proteome</keyword>
<dbReference type="Proteomes" id="UP001595912">
    <property type="component" value="Unassembled WGS sequence"/>
</dbReference>
<dbReference type="RefSeq" id="WP_380127798.1">
    <property type="nucleotide sequence ID" value="NZ_JBHSIU010000114.1"/>
</dbReference>
<dbReference type="Pfam" id="PF10228">
    <property type="entry name" value="HPF1"/>
    <property type="match status" value="1"/>
</dbReference>
<protein>
    <submittedName>
        <fullName evidence="1">ADP-ribosylation family protein</fullName>
    </submittedName>
</protein>
<name>A0ABV9WHU7_9ACTN</name>
<evidence type="ECO:0000313" key="1">
    <source>
        <dbReference type="EMBL" id="MFC5007148.1"/>
    </source>
</evidence>
<dbReference type="InterPro" id="IPR019361">
    <property type="entry name" value="HPF1"/>
</dbReference>
<dbReference type="EMBL" id="JBHSIU010000114">
    <property type="protein sequence ID" value="MFC5007148.1"/>
    <property type="molecule type" value="Genomic_DNA"/>
</dbReference>
<comment type="caution">
    <text evidence="1">The sequence shown here is derived from an EMBL/GenBank/DDBJ whole genome shotgun (WGS) entry which is preliminary data.</text>
</comment>
<proteinExistence type="predicted"/>
<sequence length="305" mass="33498">MDTDARRLASLDKMHERHPAVAERVQRVHGLRLPRHLAVFSAFWDSADTAERMALDHLMVSPFGLTEYFEDGGLERRARDGIDERLHARYLCDPAEFVTVLSGGSDGLHYGLWYDDPADMPTSIVHNYARDSAETWVNGYRTLLGELYGLTVSVRQDSADEVRPLLDALDWFVDADNAVVEADGPSRWAGSPRGRTAVSVFPLLPADAGDPQLDRSDARLEDLRAGGAEATAWIGRAEAELTAGRPALALAVGGELHWLARDEDREVARRLRADGYRLLGRDAIAGIVDAHAANAALPTVDVLVR</sequence>
<gene>
    <name evidence="1" type="ORF">ACFPIJ_56255</name>
</gene>
<evidence type="ECO:0000313" key="2">
    <source>
        <dbReference type="Proteomes" id="UP001595912"/>
    </source>
</evidence>
<organism evidence="1 2">
    <name type="scientific">Dactylosporangium cerinum</name>
    <dbReference type="NCBI Taxonomy" id="1434730"/>
    <lineage>
        <taxon>Bacteria</taxon>
        <taxon>Bacillati</taxon>
        <taxon>Actinomycetota</taxon>
        <taxon>Actinomycetes</taxon>
        <taxon>Micromonosporales</taxon>
        <taxon>Micromonosporaceae</taxon>
        <taxon>Dactylosporangium</taxon>
    </lineage>
</organism>